<dbReference type="GO" id="GO:0005829">
    <property type="term" value="C:cytosol"/>
    <property type="evidence" value="ECO:0007669"/>
    <property type="project" value="TreeGrafter"/>
</dbReference>
<feature type="binding site" evidence="10 12">
    <location>
        <begin position="145"/>
        <end position="146"/>
    </location>
    <ligand>
        <name>L-glutamine</name>
        <dbReference type="ChEBI" id="CHEBI:58359"/>
    </ligand>
</feature>
<comment type="subunit">
    <text evidence="9 10">In the presence of PdxS, forms a dodecamer of heterodimers. Only shows activity in the heterodimer.</text>
</comment>
<proteinExistence type="inferred from homology"/>
<dbReference type="STRING" id="1108045.GORHZ_192_00110"/>
<dbReference type="EC" id="3.5.1.2" evidence="10"/>
<evidence type="ECO:0000313" key="13">
    <source>
        <dbReference type="EMBL" id="GAB92803.1"/>
    </source>
</evidence>
<evidence type="ECO:0000256" key="8">
    <source>
        <dbReference type="ARBA" id="ARBA00054599"/>
    </source>
</evidence>
<keyword evidence="14" id="KW-1185">Reference proteome</keyword>
<dbReference type="SUPFAM" id="SSF52317">
    <property type="entry name" value="Class I glutamine amidotransferase-like"/>
    <property type="match status" value="1"/>
</dbReference>
<evidence type="ECO:0000256" key="1">
    <source>
        <dbReference type="ARBA" id="ARBA00008345"/>
    </source>
</evidence>
<evidence type="ECO:0000256" key="11">
    <source>
        <dbReference type="PIRSR" id="PIRSR005639-1"/>
    </source>
</evidence>
<dbReference type="UniPathway" id="UPA00245"/>
<name>K6V9E3_9ACTN</name>
<comment type="catalytic activity">
    <reaction evidence="7 10">
        <text>L-glutamine + H2O = L-glutamate + NH4(+)</text>
        <dbReference type="Rhea" id="RHEA:15889"/>
        <dbReference type="ChEBI" id="CHEBI:15377"/>
        <dbReference type="ChEBI" id="CHEBI:28938"/>
        <dbReference type="ChEBI" id="CHEBI:29985"/>
        <dbReference type="ChEBI" id="CHEBI:58359"/>
        <dbReference type="EC" id="3.5.1.2"/>
    </reaction>
</comment>
<dbReference type="AlphaFoldDB" id="K6V9E3"/>
<dbReference type="GO" id="GO:0004359">
    <property type="term" value="F:glutaminase activity"/>
    <property type="evidence" value="ECO:0007669"/>
    <property type="project" value="UniProtKB-UniRule"/>
</dbReference>
<dbReference type="GO" id="GO:0042823">
    <property type="term" value="P:pyridoxal phosphate biosynthetic process"/>
    <property type="evidence" value="ECO:0007669"/>
    <property type="project" value="UniProtKB-UniRule"/>
</dbReference>
<accession>K6V9E3</accession>
<organism evidence="13 14">
    <name type="scientific">Gordonia rhizosphera NBRC 16068</name>
    <dbReference type="NCBI Taxonomy" id="1108045"/>
    <lineage>
        <taxon>Bacteria</taxon>
        <taxon>Bacillati</taxon>
        <taxon>Actinomycetota</taxon>
        <taxon>Actinomycetes</taxon>
        <taxon>Mycobacteriales</taxon>
        <taxon>Gordoniaceae</taxon>
        <taxon>Gordonia</taxon>
    </lineage>
</organism>
<evidence type="ECO:0000256" key="3">
    <source>
        <dbReference type="ARBA" id="ARBA00022898"/>
    </source>
</evidence>
<dbReference type="Pfam" id="PF01174">
    <property type="entry name" value="SNO"/>
    <property type="match status" value="1"/>
</dbReference>
<dbReference type="PANTHER" id="PTHR31559">
    <property type="entry name" value="PYRIDOXAL 5'-PHOSPHATE SYNTHASE SUBUNIT SNO"/>
    <property type="match status" value="1"/>
</dbReference>
<sequence>MSEIGAPRIGVLALQGDVREHLAALTVAGAQAATVRRPEELAAVDAIVIPGGESTTMSRLLTVFDLFDPLRQRLADGMPAYGSCAGMILLATTILDTRPDARHLDALDITVRRNAFGRQVESFEADLEFDGISEWSGDTMRAVFIRAPWVESISPDVEVLARVPHGPAQGRIVAVRQGNVLATSFHPEVTGDRRVHAYFVDMVRGADDPA</sequence>
<dbReference type="GO" id="GO:0016740">
    <property type="term" value="F:transferase activity"/>
    <property type="evidence" value="ECO:0007669"/>
    <property type="project" value="UniProtKB-KW"/>
</dbReference>
<protein>
    <recommendedName>
        <fullName evidence="10">Pyridoxal 5'-phosphate synthase subunit PdxT</fullName>
        <ecNumber evidence="10">4.3.3.6</ecNumber>
    </recommendedName>
    <alternativeName>
        <fullName evidence="10">Pdx2</fullName>
    </alternativeName>
    <alternativeName>
        <fullName evidence="10">Pyridoxal 5'-phosphate synthase glutaminase subunit</fullName>
        <ecNumber evidence="10">3.5.1.2</ecNumber>
    </alternativeName>
</protein>
<feature type="binding site" evidence="10 12">
    <location>
        <begin position="52"/>
        <end position="54"/>
    </location>
    <ligand>
        <name>L-glutamine</name>
        <dbReference type="ChEBI" id="CHEBI:58359"/>
    </ligand>
</feature>
<keyword evidence="2 10" id="KW-0378">Hydrolase</keyword>
<feature type="active site" description="Charge relay system" evidence="10 11">
    <location>
        <position position="188"/>
    </location>
</feature>
<dbReference type="GO" id="GO:0008614">
    <property type="term" value="P:pyridoxine metabolic process"/>
    <property type="evidence" value="ECO:0007669"/>
    <property type="project" value="TreeGrafter"/>
</dbReference>
<dbReference type="GO" id="GO:1903600">
    <property type="term" value="C:glutaminase complex"/>
    <property type="evidence" value="ECO:0007669"/>
    <property type="project" value="TreeGrafter"/>
</dbReference>
<dbReference type="PROSITE" id="PS01236">
    <property type="entry name" value="PDXT_SNO_1"/>
    <property type="match status" value="1"/>
</dbReference>
<evidence type="ECO:0000256" key="4">
    <source>
        <dbReference type="ARBA" id="ARBA00022962"/>
    </source>
</evidence>
<dbReference type="InterPro" id="IPR029062">
    <property type="entry name" value="Class_I_gatase-like"/>
</dbReference>
<keyword evidence="4 10" id="KW-0315">Glutamine amidotransferase</keyword>
<evidence type="ECO:0000256" key="7">
    <source>
        <dbReference type="ARBA" id="ARBA00049534"/>
    </source>
</evidence>
<evidence type="ECO:0000256" key="2">
    <source>
        <dbReference type="ARBA" id="ARBA00022801"/>
    </source>
</evidence>
<evidence type="ECO:0000256" key="6">
    <source>
        <dbReference type="ARBA" id="ARBA00047992"/>
    </source>
</evidence>
<gene>
    <name evidence="10 13" type="primary">pdxT</name>
    <name evidence="13" type="ORF">GORHZ_192_00110</name>
</gene>
<dbReference type="PROSITE" id="PS51130">
    <property type="entry name" value="PDXT_SNO_2"/>
    <property type="match status" value="1"/>
</dbReference>
<evidence type="ECO:0000256" key="9">
    <source>
        <dbReference type="ARBA" id="ARBA00064749"/>
    </source>
</evidence>
<comment type="function">
    <text evidence="8 10">Catalyzes the hydrolysis of glutamine to glutamate and ammonia as part of the biosynthesis of pyridoxal 5'-phosphate. The resulting ammonia molecule is channeled to the active site of PdxS.</text>
</comment>
<keyword evidence="5 10" id="KW-0456">Lyase</keyword>
<feature type="active site" description="Nucleophile" evidence="10 11">
    <location>
        <position position="84"/>
    </location>
</feature>
<keyword evidence="3 10" id="KW-0663">Pyridoxal phosphate</keyword>
<reference evidence="13 14" key="1">
    <citation type="submission" date="2012-08" db="EMBL/GenBank/DDBJ databases">
        <title>Whole genome shotgun sequence of Gordonia rhizosphera NBRC 16068.</title>
        <authorList>
            <person name="Takarada H."/>
            <person name="Isaki S."/>
            <person name="Hosoyama A."/>
            <person name="Tsuchikane K."/>
            <person name="Katsumata H."/>
            <person name="Baba S."/>
            <person name="Ohji S."/>
            <person name="Yamazaki S."/>
            <person name="Fujita N."/>
        </authorList>
    </citation>
    <scope>NUCLEOTIDE SEQUENCE [LARGE SCALE GENOMIC DNA]</scope>
    <source>
        <strain evidence="13 14">NBRC 16068</strain>
    </source>
</reference>
<dbReference type="OrthoDB" id="9810320at2"/>
<evidence type="ECO:0000256" key="10">
    <source>
        <dbReference type="HAMAP-Rule" id="MF_01615"/>
    </source>
</evidence>
<dbReference type="GO" id="GO:0006543">
    <property type="term" value="P:L-glutamine catabolic process"/>
    <property type="evidence" value="ECO:0007669"/>
    <property type="project" value="UniProtKB-UniRule"/>
</dbReference>
<dbReference type="CDD" id="cd01749">
    <property type="entry name" value="GATase1_PB"/>
    <property type="match status" value="1"/>
</dbReference>
<evidence type="ECO:0000256" key="12">
    <source>
        <dbReference type="PIRSR" id="PIRSR005639-2"/>
    </source>
</evidence>
<keyword evidence="13" id="KW-0808">Transferase</keyword>
<comment type="similarity">
    <text evidence="1 10">Belongs to the glutaminase PdxT/SNO family.</text>
</comment>
<dbReference type="InterPro" id="IPR002161">
    <property type="entry name" value="PdxT/SNO"/>
</dbReference>
<comment type="pathway">
    <text evidence="10">Cofactor biosynthesis; pyridoxal 5'-phosphate biosynthesis.</text>
</comment>
<feature type="active site" description="Charge relay system" evidence="10 11">
    <location>
        <position position="186"/>
    </location>
</feature>
<comment type="catalytic activity">
    <reaction evidence="6 10">
        <text>aldehydo-D-ribose 5-phosphate + D-glyceraldehyde 3-phosphate + L-glutamine = pyridoxal 5'-phosphate + L-glutamate + phosphate + 3 H2O + H(+)</text>
        <dbReference type="Rhea" id="RHEA:31507"/>
        <dbReference type="ChEBI" id="CHEBI:15377"/>
        <dbReference type="ChEBI" id="CHEBI:15378"/>
        <dbReference type="ChEBI" id="CHEBI:29985"/>
        <dbReference type="ChEBI" id="CHEBI:43474"/>
        <dbReference type="ChEBI" id="CHEBI:58273"/>
        <dbReference type="ChEBI" id="CHEBI:58359"/>
        <dbReference type="ChEBI" id="CHEBI:59776"/>
        <dbReference type="ChEBI" id="CHEBI:597326"/>
        <dbReference type="EC" id="4.3.3.6"/>
    </reaction>
</comment>
<dbReference type="PANTHER" id="PTHR31559:SF0">
    <property type="entry name" value="PYRIDOXAL 5'-PHOSPHATE SYNTHASE SUBUNIT SNO1-RELATED"/>
    <property type="match status" value="1"/>
</dbReference>
<dbReference type="FunFam" id="3.40.50.880:FF:000010">
    <property type="entry name" value="uncharacterized protein LOC100176842 isoform X2"/>
    <property type="match status" value="1"/>
</dbReference>
<dbReference type="GO" id="GO:0036381">
    <property type="term" value="F:pyridoxal 5'-phosphate synthase (glutamine hydrolysing) activity"/>
    <property type="evidence" value="ECO:0007669"/>
    <property type="project" value="UniProtKB-UniRule"/>
</dbReference>
<evidence type="ECO:0000313" key="14">
    <source>
        <dbReference type="Proteomes" id="UP000008363"/>
    </source>
</evidence>
<dbReference type="RefSeq" id="WP_006337514.1">
    <property type="nucleotide sequence ID" value="NZ_BAHC01000192.1"/>
</dbReference>
<dbReference type="PIRSF" id="PIRSF005639">
    <property type="entry name" value="Glut_amidoT_SNO"/>
    <property type="match status" value="1"/>
</dbReference>
<dbReference type="EC" id="4.3.3.6" evidence="10"/>
<dbReference type="PROSITE" id="PS51273">
    <property type="entry name" value="GATASE_TYPE_1"/>
    <property type="match status" value="1"/>
</dbReference>
<dbReference type="Gene3D" id="3.40.50.880">
    <property type="match status" value="1"/>
</dbReference>
<dbReference type="InterPro" id="IPR021196">
    <property type="entry name" value="PdxT/SNO_CS"/>
</dbReference>
<comment type="caution">
    <text evidence="13">The sequence shown here is derived from an EMBL/GenBank/DDBJ whole genome shotgun (WGS) entry which is preliminary data.</text>
</comment>
<dbReference type="Proteomes" id="UP000008363">
    <property type="component" value="Unassembled WGS sequence"/>
</dbReference>
<feature type="binding site" evidence="10 12">
    <location>
        <position position="113"/>
    </location>
    <ligand>
        <name>L-glutamine</name>
        <dbReference type="ChEBI" id="CHEBI:58359"/>
    </ligand>
</feature>
<dbReference type="NCBIfam" id="TIGR03800">
    <property type="entry name" value="PLP_synth_Pdx2"/>
    <property type="match status" value="1"/>
</dbReference>
<dbReference type="eggNOG" id="COG0311">
    <property type="taxonomic scope" value="Bacteria"/>
</dbReference>
<evidence type="ECO:0000256" key="5">
    <source>
        <dbReference type="ARBA" id="ARBA00023239"/>
    </source>
</evidence>
<dbReference type="EMBL" id="BAHC01000192">
    <property type="protein sequence ID" value="GAB92803.1"/>
    <property type="molecule type" value="Genomic_DNA"/>
</dbReference>
<dbReference type="HAMAP" id="MF_01615">
    <property type="entry name" value="PdxT"/>
    <property type="match status" value="1"/>
</dbReference>